<dbReference type="Gene3D" id="3.40.50.2300">
    <property type="match status" value="1"/>
</dbReference>
<evidence type="ECO:0000259" key="3">
    <source>
        <dbReference type="PROSITE" id="PS50110"/>
    </source>
</evidence>
<dbReference type="RefSeq" id="WP_028159448.1">
    <property type="nucleotide sequence ID" value="NZ_CP126005.1"/>
</dbReference>
<dbReference type="InterPro" id="IPR001789">
    <property type="entry name" value="Sig_transdc_resp-reg_receiver"/>
</dbReference>
<reference evidence="4 5" key="1">
    <citation type="submission" date="2014-09" db="EMBL/GenBank/DDBJ databases">
        <title>Draft genome of Bradyrhizobium japonicum Is-34.</title>
        <authorList>
            <person name="Tsurumaru H."/>
            <person name="Yamakawa T."/>
            <person name="Hashimoto S."/>
            <person name="Okizaki K."/>
            <person name="Kanesaki Y."/>
            <person name="Yoshikawa H."/>
            <person name="Yajima S."/>
        </authorList>
    </citation>
    <scope>NUCLEOTIDE SEQUENCE [LARGE SCALE GENOMIC DNA]</scope>
    <source>
        <strain evidence="4 5">Is-34</strain>
    </source>
</reference>
<evidence type="ECO:0000256" key="2">
    <source>
        <dbReference type="PROSITE-ProRule" id="PRU00169"/>
    </source>
</evidence>
<dbReference type="SMART" id="SM00448">
    <property type="entry name" value="REC"/>
    <property type="match status" value="1"/>
</dbReference>
<comment type="caution">
    <text evidence="4">The sequence shown here is derived from an EMBL/GenBank/DDBJ whole genome shotgun (WGS) entry which is preliminary data.</text>
</comment>
<dbReference type="SUPFAM" id="SSF52172">
    <property type="entry name" value="CheY-like"/>
    <property type="match status" value="1"/>
</dbReference>
<dbReference type="PANTHER" id="PTHR44591">
    <property type="entry name" value="STRESS RESPONSE REGULATOR PROTEIN 1"/>
    <property type="match status" value="1"/>
</dbReference>
<organism evidence="4 5">
    <name type="scientific">Bradyrhizobium japonicum</name>
    <dbReference type="NCBI Taxonomy" id="375"/>
    <lineage>
        <taxon>Bacteria</taxon>
        <taxon>Pseudomonadati</taxon>
        <taxon>Pseudomonadota</taxon>
        <taxon>Alphaproteobacteria</taxon>
        <taxon>Hyphomicrobiales</taxon>
        <taxon>Nitrobacteraceae</taxon>
        <taxon>Bradyrhizobium</taxon>
    </lineage>
</organism>
<protein>
    <submittedName>
        <fullName evidence="4">Chemotaxis protein CheY</fullName>
    </submittedName>
</protein>
<dbReference type="eggNOG" id="COG0784">
    <property type="taxonomic scope" value="Bacteria"/>
</dbReference>
<dbReference type="EMBL" id="JRPN01000003">
    <property type="protein sequence ID" value="KGT80761.1"/>
    <property type="molecule type" value="Genomic_DNA"/>
</dbReference>
<dbReference type="Pfam" id="PF00072">
    <property type="entry name" value="Response_reg"/>
    <property type="match status" value="1"/>
</dbReference>
<proteinExistence type="predicted"/>
<dbReference type="GO" id="GO:0000160">
    <property type="term" value="P:phosphorelay signal transduction system"/>
    <property type="evidence" value="ECO:0007669"/>
    <property type="project" value="InterPro"/>
</dbReference>
<evidence type="ECO:0000256" key="1">
    <source>
        <dbReference type="ARBA" id="ARBA00022553"/>
    </source>
</evidence>
<dbReference type="STRING" id="375.BKD09_RS09300"/>
<sequence>MGQAEPFRATALIVEDDVMQREMLSLLLEESGYQVIQCDSAEAAQRVLDKGAGALCLMLTDVQLAGRMNGVELAHVAKDRNPKLDIVVTSGRPLAQPLPDGAKFWAKPWAPLDVLREAELAQLS</sequence>
<dbReference type="InterPro" id="IPR050595">
    <property type="entry name" value="Bact_response_regulator"/>
</dbReference>
<keyword evidence="1 2" id="KW-0597">Phosphoprotein</keyword>
<dbReference type="Proteomes" id="UP000030377">
    <property type="component" value="Unassembled WGS sequence"/>
</dbReference>
<dbReference type="AlphaFoldDB" id="A0A0A3Y5S9"/>
<dbReference type="PROSITE" id="PS50110">
    <property type="entry name" value="RESPONSE_REGULATORY"/>
    <property type="match status" value="1"/>
</dbReference>
<evidence type="ECO:0000313" key="5">
    <source>
        <dbReference type="Proteomes" id="UP000030377"/>
    </source>
</evidence>
<feature type="modified residue" description="4-aspartylphosphate" evidence="2">
    <location>
        <position position="61"/>
    </location>
</feature>
<evidence type="ECO:0000313" key="4">
    <source>
        <dbReference type="EMBL" id="KGT80761.1"/>
    </source>
</evidence>
<name>A0A0A3Y5S9_BRAJP</name>
<gene>
    <name evidence="4" type="ORF">MA20_04865</name>
</gene>
<accession>A0A0A3Y5S9</accession>
<dbReference type="InterPro" id="IPR011006">
    <property type="entry name" value="CheY-like_superfamily"/>
</dbReference>
<feature type="domain" description="Response regulatory" evidence="3">
    <location>
        <begin position="10"/>
        <end position="122"/>
    </location>
</feature>
<dbReference type="PANTHER" id="PTHR44591:SF21">
    <property type="entry name" value="TWO-COMPONENT RESPONSE REGULATOR"/>
    <property type="match status" value="1"/>
</dbReference>